<name>A0AAV5MKS9_9ROSI</name>
<evidence type="ECO:0000313" key="3">
    <source>
        <dbReference type="Proteomes" id="UP001054252"/>
    </source>
</evidence>
<evidence type="ECO:0000313" key="2">
    <source>
        <dbReference type="EMBL" id="GKV50160.1"/>
    </source>
</evidence>
<proteinExistence type="predicted"/>
<evidence type="ECO:0000259" key="1">
    <source>
        <dbReference type="Pfam" id="PF13963"/>
    </source>
</evidence>
<dbReference type="AlphaFoldDB" id="A0AAV5MKS9"/>
<keyword evidence="3" id="KW-1185">Reference proteome</keyword>
<organism evidence="2 3">
    <name type="scientific">Rubroshorea leprosula</name>
    <dbReference type="NCBI Taxonomy" id="152421"/>
    <lineage>
        <taxon>Eukaryota</taxon>
        <taxon>Viridiplantae</taxon>
        <taxon>Streptophyta</taxon>
        <taxon>Embryophyta</taxon>
        <taxon>Tracheophyta</taxon>
        <taxon>Spermatophyta</taxon>
        <taxon>Magnoliopsida</taxon>
        <taxon>eudicotyledons</taxon>
        <taxon>Gunneridae</taxon>
        <taxon>Pentapetalae</taxon>
        <taxon>rosids</taxon>
        <taxon>malvids</taxon>
        <taxon>Malvales</taxon>
        <taxon>Dipterocarpaceae</taxon>
        <taxon>Rubroshorea</taxon>
    </lineage>
</organism>
<dbReference type="InterPro" id="IPR029480">
    <property type="entry name" value="Transpos_assoc"/>
</dbReference>
<dbReference type="EMBL" id="BPVZ01000344">
    <property type="protein sequence ID" value="GKV50160.1"/>
    <property type="molecule type" value="Genomic_DNA"/>
</dbReference>
<sequence>MYHRLDDNGCFVDEFKFGVEYFLDFAFSQSNPEFCSRKRIRCPCRKCMNGEWHRCVTVQCHLTDKGFMNRYVVWLAHGEQLVRNRQRHQWGESLRATPFVMEELGNDPISEMVMDAMSSHGIEYNMDDQGSDQPIFEEAMGDAKEFFNLLQAANTPLYEGCDEGDTVLKWVSHFMNAKTLYNMSVANWDYVLKCSKRWIKPEDRYRIPKDFYSAKKMMRRFSLGYKKKTTKHMTWHLTCGGESRKIVHPASAKARKHFDRTYPDFASDPRNVRLGL</sequence>
<comment type="caution">
    <text evidence="2">The sequence shown here is derived from an EMBL/GenBank/DDBJ whole genome shotgun (WGS) entry which is preliminary data.</text>
</comment>
<feature type="domain" description="Transposase-associated" evidence="1">
    <location>
        <begin position="11"/>
        <end position="79"/>
    </location>
</feature>
<reference evidence="2 3" key="1">
    <citation type="journal article" date="2021" name="Commun. Biol.">
        <title>The genome of Shorea leprosula (Dipterocarpaceae) highlights the ecological relevance of drought in aseasonal tropical rainforests.</title>
        <authorList>
            <person name="Ng K.K.S."/>
            <person name="Kobayashi M.J."/>
            <person name="Fawcett J.A."/>
            <person name="Hatakeyama M."/>
            <person name="Paape T."/>
            <person name="Ng C.H."/>
            <person name="Ang C.C."/>
            <person name="Tnah L.H."/>
            <person name="Lee C.T."/>
            <person name="Nishiyama T."/>
            <person name="Sese J."/>
            <person name="O'Brien M.J."/>
            <person name="Copetti D."/>
            <person name="Mohd Noor M.I."/>
            <person name="Ong R.C."/>
            <person name="Putra M."/>
            <person name="Sireger I.Z."/>
            <person name="Indrioko S."/>
            <person name="Kosugi Y."/>
            <person name="Izuno A."/>
            <person name="Isagi Y."/>
            <person name="Lee S.L."/>
            <person name="Shimizu K.K."/>
        </authorList>
    </citation>
    <scope>NUCLEOTIDE SEQUENCE [LARGE SCALE GENOMIC DNA]</scope>
    <source>
        <strain evidence="2">214</strain>
    </source>
</reference>
<protein>
    <recommendedName>
        <fullName evidence="1">Transposase-associated domain-containing protein</fullName>
    </recommendedName>
</protein>
<dbReference type="Proteomes" id="UP001054252">
    <property type="component" value="Unassembled WGS sequence"/>
</dbReference>
<dbReference type="Pfam" id="PF13963">
    <property type="entry name" value="Transpos_assoc"/>
    <property type="match status" value="1"/>
</dbReference>
<accession>A0AAV5MKS9</accession>
<gene>
    <name evidence="2" type="ORF">SLEP1_g56873</name>
</gene>